<evidence type="ECO:0000313" key="2">
    <source>
        <dbReference type="EMBL" id="MZH58307.1"/>
    </source>
</evidence>
<dbReference type="RefSeq" id="WP_036745452.1">
    <property type="nucleotide sequence ID" value="NZ_CP048837.1"/>
</dbReference>
<name>A0AB36BF83_CLOIN</name>
<organism evidence="2 3">
    <name type="scientific">Clostridium innocuum</name>
    <dbReference type="NCBI Taxonomy" id="1522"/>
    <lineage>
        <taxon>Bacteria</taxon>
        <taxon>Bacillati</taxon>
        <taxon>Bacillota</taxon>
        <taxon>Clostridia</taxon>
        <taxon>Eubacteriales</taxon>
        <taxon>Clostridiaceae</taxon>
        <taxon>Clostridium</taxon>
    </lineage>
</organism>
<evidence type="ECO:0000256" key="1">
    <source>
        <dbReference type="SAM" id="SignalP"/>
    </source>
</evidence>
<comment type="caution">
    <text evidence="2">The sequence shown here is derived from an EMBL/GenBank/DDBJ whole genome shotgun (WGS) entry which is preliminary data.</text>
</comment>
<gene>
    <name evidence="2" type="ORF">GT664_21750</name>
</gene>
<reference evidence="2" key="1">
    <citation type="journal article" date="2019" name="Nat. Med.">
        <title>A library of human gut bacterial isolates paired with longitudinal multiomics data enables mechanistic microbiome research.</title>
        <authorList>
            <person name="Poyet M."/>
            <person name="Groussin M."/>
            <person name="Gibbons S.M."/>
            <person name="Avila-Pacheco J."/>
            <person name="Jiang X."/>
            <person name="Kearney S.M."/>
            <person name="Perrotta A.R."/>
            <person name="Berdy B."/>
            <person name="Zhao S."/>
            <person name="Lieberman T.D."/>
            <person name="Swanson P.K."/>
            <person name="Smith M."/>
            <person name="Roesemann S."/>
            <person name="Alexander J.E."/>
            <person name="Rich S.A."/>
            <person name="Livny J."/>
            <person name="Vlamakis H."/>
            <person name="Clish C."/>
            <person name="Bullock K."/>
            <person name="Deik A."/>
            <person name="Scott J."/>
            <person name="Pierce K.A."/>
            <person name="Xavier R.J."/>
            <person name="Alm E.J."/>
        </authorList>
    </citation>
    <scope>NUCLEOTIDE SEQUENCE</scope>
    <source>
        <strain evidence="2">BIOML-A12</strain>
    </source>
</reference>
<feature type="chain" id="PRO_5044319317" description="NEAT domain-containing protein" evidence="1">
    <location>
        <begin position="25"/>
        <end position="148"/>
    </location>
</feature>
<dbReference type="Proteomes" id="UP000604383">
    <property type="component" value="Unassembled WGS sequence"/>
</dbReference>
<evidence type="ECO:0008006" key="4">
    <source>
        <dbReference type="Google" id="ProtNLM"/>
    </source>
</evidence>
<sequence>MKNKLLVGFVSIGLCLSFITPISAKENTDLVDSISLESDSTEITPYGRYSTTLTSSASFLSNIDAKQQIIKFNFNASIDNDTGYLYSATYASHSSSLGSPAYTNVTKTGESRVSNTKIKFTFKVYEKLLGATMGTHTVTVYATSPGPR</sequence>
<dbReference type="EMBL" id="WWTN01000070">
    <property type="protein sequence ID" value="MZH58307.1"/>
    <property type="molecule type" value="Genomic_DNA"/>
</dbReference>
<accession>A0AB36BF83</accession>
<dbReference type="AlphaFoldDB" id="A0AB36BF83"/>
<keyword evidence="1" id="KW-0732">Signal</keyword>
<proteinExistence type="predicted"/>
<evidence type="ECO:0000313" key="3">
    <source>
        <dbReference type="Proteomes" id="UP000604383"/>
    </source>
</evidence>
<feature type="signal peptide" evidence="1">
    <location>
        <begin position="1"/>
        <end position="24"/>
    </location>
</feature>
<protein>
    <recommendedName>
        <fullName evidence="4">NEAT domain-containing protein</fullName>
    </recommendedName>
</protein>